<evidence type="ECO:0000259" key="1">
    <source>
        <dbReference type="PROSITE" id="PS50908"/>
    </source>
</evidence>
<dbReference type="CDD" id="cd24163">
    <property type="entry name" value="RWDD2_C"/>
    <property type="match status" value="1"/>
</dbReference>
<evidence type="ECO:0000313" key="2">
    <source>
        <dbReference type="EMBL" id="KFM60454.1"/>
    </source>
</evidence>
<dbReference type="InterPro" id="IPR006575">
    <property type="entry name" value="RWD_dom"/>
</dbReference>
<dbReference type="Proteomes" id="UP000054359">
    <property type="component" value="Unassembled WGS sequence"/>
</dbReference>
<name>A0A087T5R5_STEMI</name>
<dbReference type="OrthoDB" id="432412at2759"/>
<feature type="domain" description="RWD" evidence="1">
    <location>
        <begin position="23"/>
        <end position="143"/>
    </location>
</feature>
<dbReference type="Pfam" id="PF05773">
    <property type="entry name" value="RWD"/>
    <property type="match status" value="1"/>
</dbReference>
<dbReference type="InterPro" id="IPR059181">
    <property type="entry name" value="RWDD2A-B_C"/>
</dbReference>
<evidence type="ECO:0000313" key="3">
    <source>
        <dbReference type="Proteomes" id="UP000054359"/>
    </source>
</evidence>
<dbReference type="STRING" id="407821.A0A087T5R5"/>
<dbReference type="PANTHER" id="PTHR15955:SF8">
    <property type="entry name" value="RWD DOMAIN-CONTAINING PROTEIN 2B-RELATED"/>
    <property type="match status" value="1"/>
</dbReference>
<feature type="non-terminal residue" evidence="2">
    <location>
        <position position="264"/>
    </location>
</feature>
<dbReference type="Gene3D" id="3.10.110.10">
    <property type="entry name" value="Ubiquitin Conjugating Enzyme"/>
    <property type="match status" value="1"/>
</dbReference>
<gene>
    <name evidence="2" type="ORF">X975_07403</name>
</gene>
<protein>
    <submittedName>
        <fullName evidence="2">RWD domain-containing protein 2A</fullName>
    </submittedName>
</protein>
<reference evidence="2 3" key="1">
    <citation type="submission" date="2013-11" db="EMBL/GenBank/DDBJ databases">
        <title>Genome sequencing of Stegodyphus mimosarum.</title>
        <authorList>
            <person name="Bechsgaard J."/>
        </authorList>
    </citation>
    <scope>NUCLEOTIDE SEQUENCE [LARGE SCALE GENOMIC DNA]</scope>
</reference>
<keyword evidence="3" id="KW-1185">Reference proteome</keyword>
<dbReference type="PIRSF" id="PIRSF038021">
    <property type="entry name" value="UCP038021_RWDD2"/>
    <property type="match status" value="1"/>
</dbReference>
<dbReference type="CDD" id="cd23829">
    <property type="entry name" value="RWD_RWDD2"/>
    <property type="match status" value="1"/>
</dbReference>
<dbReference type="PROSITE" id="PS50908">
    <property type="entry name" value="RWD"/>
    <property type="match status" value="1"/>
</dbReference>
<dbReference type="PANTHER" id="PTHR15955">
    <property type="entry name" value="RWD DOMAIN CONTAINING PROTEIN 2"/>
    <property type="match status" value="1"/>
</dbReference>
<dbReference type="InterPro" id="IPR010541">
    <property type="entry name" value="Prp3_C"/>
</dbReference>
<dbReference type="InterPro" id="IPR017359">
    <property type="entry name" value="Phi-like"/>
</dbReference>
<organism evidence="2 3">
    <name type="scientific">Stegodyphus mimosarum</name>
    <name type="common">African social velvet spider</name>
    <dbReference type="NCBI Taxonomy" id="407821"/>
    <lineage>
        <taxon>Eukaryota</taxon>
        <taxon>Metazoa</taxon>
        <taxon>Ecdysozoa</taxon>
        <taxon>Arthropoda</taxon>
        <taxon>Chelicerata</taxon>
        <taxon>Arachnida</taxon>
        <taxon>Araneae</taxon>
        <taxon>Araneomorphae</taxon>
        <taxon>Entelegynae</taxon>
        <taxon>Eresoidea</taxon>
        <taxon>Eresidae</taxon>
        <taxon>Stegodyphus</taxon>
    </lineage>
</organism>
<dbReference type="Pfam" id="PF06544">
    <property type="entry name" value="Prp3_C"/>
    <property type="match status" value="1"/>
</dbReference>
<dbReference type="AlphaFoldDB" id="A0A087T5R5"/>
<dbReference type="SUPFAM" id="SSF54495">
    <property type="entry name" value="UBC-like"/>
    <property type="match status" value="1"/>
</dbReference>
<sequence length="264" mass="30440">MNVMEVNASEDTVLSYYFELQLSEIEMLSSMYPDSNEFSISLPSAVADMNRFITGKTRRVPTELDFTLNLHIPDVKDKLEVNVIFPHEYPAKKPHICARSTGLSRALQKELNSAISDFISSQPEGDLCMITFINWVTEIATSFFSPQTSELDAAKNQCEERNIFCRMWIYSHHIFSKFKRREIVDCGQDLNLTGFSLPGKPGFICIEGRKRDCYEFLQHLKHMSWKKISLVKEETEEINESSVDSVRRFDGFQEISFHVRRGPA</sequence>
<dbReference type="EMBL" id="KK113555">
    <property type="protein sequence ID" value="KFM60454.1"/>
    <property type="molecule type" value="Genomic_DNA"/>
</dbReference>
<dbReference type="OMA" id="IDAYMSF"/>
<proteinExistence type="predicted"/>
<accession>A0A087T5R5</accession>
<dbReference type="InterPro" id="IPR016135">
    <property type="entry name" value="UBQ-conjugating_enzyme/RWD"/>
</dbReference>